<accession>A0ACC0VY31</accession>
<proteinExistence type="predicted"/>
<evidence type="ECO:0000313" key="1">
    <source>
        <dbReference type="EMBL" id="KAI9910666.1"/>
    </source>
</evidence>
<protein>
    <submittedName>
        <fullName evidence="1">Uncharacterized protein</fullName>
    </submittedName>
</protein>
<comment type="caution">
    <text evidence="1">The sequence shown here is derived from an EMBL/GenBank/DDBJ whole genome shotgun (WGS) entry which is preliminary data.</text>
</comment>
<dbReference type="EMBL" id="CM047585">
    <property type="protein sequence ID" value="KAI9910666.1"/>
    <property type="molecule type" value="Genomic_DNA"/>
</dbReference>
<name>A0ACC0VY31_9STRA</name>
<reference evidence="1 2" key="1">
    <citation type="journal article" date="2022" name="bioRxiv">
        <title>The genome of the oomycete Peronosclerospora sorghi, a cosmopolitan pathogen of maize and sorghum, is inflated with dispersed pseudogenes.</title>
        <authorList>
            <person name="Fletcher K."/>
            <person name="Martin F."/>
            <person name="Isakeit T."/>
            <person name="Cavanaugh K."/>
            <person name="Magill C."/>
            <person name="Michelmore R."/>
        </authorList>
    </citation>
    <scope>NUCLEOTIDE SEQUENCE [LARGE SCALE GENOMIC DNA]</scope>
    <source>
        <strain evidence="1">P6</strain>
    </source>
</reference>
<keyword evidence="2" id="KW-1185">Reference proteome</keyword>
<dbReference type="Proteomes" id="UP001163321">
    <property type="component" value="Chromosome 6"/>
</dbReference>
<gene>
    <name evidence="1" type="ORF">PsorP6_010167</name>
</gene>
<sequence>MTGPQRDKKWRQSWQNAAPRVELSHPTDAVFEKAEAALLDEGRDDCDKRCAALAGVPQQVSPELCLPMWIPARDLTATFSDTEIMTSLGSTAQSPMWTKSLEHLRDFKTIRNAGISFQCTDRDICMKLGGETVSICGRKFKIQPYSKYSHWYYVDLQRLPDDATDGIIYDWFVEHGTRPVYVTPARIIGGLRSRSRRVYFNQKTPPASVMVDQRTPLRQIQFTGQGFTVVHHRISAYNQHVPPFIQEIKEKQNAAKEKQNAAKGKQNAAKDKQNAAKKSSLKQATPSSAPLAKDQEGNITPAEDAHSDVSENAVMAASDSEDNTGSIPPAYDDRSDTSDNAEMITHDSDDKEGSIPPAYDDRSDTSDDAVMVAESASDSEPHSGDQSESDSSLTNNDEKNGDDSCQDDDEPNFPVDPIHSGDFAPARIRRAKRMVFGAIADPKVYLQPLPPSQKEYPIIASVNSFENGWDYPPDQDIILWDKSCTPSRSVGSYVELNPVSERLLNSKVYQGNVEKLSLKKLCSEIEQFLGSFDSSTDADNVMSSIQAQPSLHRALLDSASEENFQHLRHLAFGHAVLRVASTRSYSAEDDWTLSSRLKSLFPGQQQYDYQSVLSQLCPDKDLFWLQVRLAELDLALQIIAPSIYMDPLKLGAIMGKAASALPHPLWLLWDDSTTSKDGLHIQPHLSPLASNVQWALRGYSLNANGFNNVTQRTMNYFSNNFHIVGLQETRFTGLKSFKRAQHLWKKASQLNSSFWSQNNMTSYTARSGWKPLCWTKTEMTAVNAVPPLLWGTSTGIAKIVPPNVDPTSGINGYLFRNGKL</sequence>
<organism evidence="1 2">
    <name type="scientific">Peronosclerospora sorghi</name>
    <dbReference type="NCBI Taxonomy" id="230839"/>
    <lineage>
        <taxon>Eukaryota</taxon>
        <taxon>Sar</taxon>
        <taxon>Stramenopiles</taxon>
        <taxon>Oomycota</taxon>
        <taxon>Peronosporomycetes</taxon>
        <taxon>Peronosporales</taxon>
        <taxon>Peronosporaceae</taxon>
        <taxon>Peronosclerospora</taxon>
    </lineage>
</organism>
<evidence type="ECO:0000313" key="2">
    <source>
        <dbReference type="Proteomes" id="UP001163321"/>
    </source>
</evidence>